<dbReference type="Proteomes" id="UP000887013">
    <property type="component" value="Unassembled WGS sequence"/>
</dbReference>
<name>A0A8X6U8V6_NEPPI</name>
<feature type="region of interest" description="Disordered" evidence="1">
    <location>
        <begin position="37"/>
        <end position="66"/>
    </location>
</feature>
<comment type="caution">
    <text evidence="2">The sequence shown here is derived from an EMBL/GenBank/DDBJ whole genome shotgun (WGS) entry which is preliminary data.</text>
</comment>
<evidence type="ECO:0000256" key="1">
    <source>
        <dbReference type="SAM" id="MobiDB-lite"/>
    </source>
</evidence>
<organism evidence="2 3">
    <name type="scientific">Nephila pilipes</name>
    <name type="common">Giant wood spider</name>
    <name type="synonym">Nephila maculata</name>
    <dbReference type="NCBI Taxonomy" id="299642"/>
    <lineage>
        <taxon>Eukaryota</taxon>
        <taxon>Metazoa</taxon>
        <taxon>Ecdysozoa</taxon>
        <taxon>Arthropoda</taxon>
        <taxon>Chelicerata</taxon>
        <taxon>Arachnida</taxon>
        <taxon>Araneae</taxon>
        <taxon>Araneomorphae</taxon>
        <taxon>Entelegynae</taxon>
        <taxon>Araneoidea</taxon>
        <taxon>Nephilidae</taxon>
        <taxon>Nephila</taxon>
    </lineage>
</organism>
<evidence type="ECO:0000313" key="3">
    <source>
        <dbReference type="Proteomes" id="UP000887013"/>
    </source>
</evidence>
<feature type="compositionally biased region" description="Polar residues" evidence="1">
    <location>
        <begin position="108"/>
        <end position="119"/>
    </location>
</feature>
<evidence type="ECO:0000313" key="2">
    <source>
        <dbReference type="EMBL" id="GFT86523.1"/>
    </source>
</evidence>
<protein>
    <submittedName>
        <fullName evidence="2">Uncharacterized protein</fullName>
    </submittedName>
</protein>
<proteinExistence type="predicted"/>
<accession>A0A8X6U8V6</accession>
<reference evidence="2" key="1">
    <citation type="submission" date="2020-08" db="EMBL/GenBank/DDBJ databases">
        <title>Multicomponent nature underlies the extraordinary mechanical properties of spider dragline silk.</title>
        <authorList>
            <person name="Kono N."/>
            <person name="Nakamura H."/>
            <person name="Mori M."/>
            <person name="Yoshida Y."/>
            <person name="Ohtoshi R."/>
            <person name="Malay A.D."/>
            <person name="Moran D.A.P."/>
            <person name="Tomita M."/>
            <person name="Numata K."/>
            <person name="Arakawa K."/>
        </authorList>
    </citation>
    <scope>NUCLEOTIDE SEQUENCE</scope>
</reference>
<keyword evidence="3" id="KW-1185">Reference proteome</keyword>
<feature type="region of interest" description="Disordered" evidence="1">
    <location>
        <begin position="84"/>
        <end position="119"/>
    </location>
</feature>
<gene>
    <name evidence="2" type="ORF">NPIL_155591</name>
</gene>
<dbReference type="EMBL" id="BMAW01119810">
    <property type="protein sequence ID" value="GFT86523.1"/>
    <property type="molecule type" value="Genomic_DNA"/>
</dbReference>
<sequence length="119" mass="13471">MQSDMTFNGRHATKNRIKNSHYSWVSSQELVTLSAGRCTSYTSSLSRDSRTSTNPSPPPFDSGNMGIRERYLESRREHFRKALQKEGSGSFFTMRSFPPGRRFDSERQTITNPGDTPGS</sequence>
<dbReference type="AlphaFoldDB" id="A0A8X6U8V6"/>